<keyword evidence="1" id="KW-1133">Transmembrane helix</keyword>
<organism evidence="2 3">
    <name type="scientific">Batillaria attramentaria</name>
    <dbReference type="NCBI Taxonomy" id="370345"/>
    <lineage>
        <taxon>Eukaryota</taxon>
        <taxon>Metazoa</taxon>
        <taxon>Spiralia</taxon>
        <taxon>Lophotrochozoa</taxon>
        <taxon>Mollusca</taxon>
        <taxon>Gastropoda</taxon>
        <taxon>Caenogastropoda</taxon>
        <taxon>Sorbeoconcha</taxon>
        <taxon>Cerithioidea</taxon>
        <taxon>Batillariidae</taxon>
        <taxon>Batillaria</taxon>
    </lineage>
</organism>
<dbReference type="Proteomes" id="UP001519460">
    <property type="component" value="Unassembled WGS sequence"/>
</dbReference>
<evidence type="ECO:0000313" key="3">
    <source>
        <dbReference type="Proteomes" id="UP001519460"/>
    </source>
</evidence>
<dbReference type="AlphaFoldDB" id="A0ABD0LB89"/>
<keyword evidence="3" id="KW-1185">Reference proteome</keyword>
<comment type="caution">
    <text evidence="2">The sequence shown here is derived from an EMBL/GenBank/DDBJ whole genome shotgun (WGS) entry which is preliminary data.</text>
</comment>
<sequence>MRSPCTHMTRPESARLQLFLKAMRHTVRNTGIQVLADFGRLIPLFFPGLPFAALGIFLDNLAVLPFMLSSCSSVERPDRFHRQDHCVSRERL</sequence>
<evidence type="ECO:0000313" key="2">
    <source>
        <dbReference type="EMBL" id="KAK7496590.1"/>
    </source>
</evidence>
<protein>
    <submittedName>
        <fullName evidence="2">Uncharacterized protein</fullName>
    </submittedName>
</protein>
<name>A0ABD0LB89_9CAEN</name>
<keyword evidence="1" id="KW-0812">Transmembrane</keyword>
<accession>A0ABD0LB89</accession>
<proteinExistence type="predicted"/>
<keyword evidence="1" id="KW-0472">Membrane</keyword>
<gene>
    <name evidence="2" type="ORF">BaRGS_00012242</name>
</gene>
<reference evidence="2 3" key="1">
    <citation type="journal article" date="2023" name="Sci. Data">
        <title>Genome assembly of the Korean intertidal mud-creeper Batillaria attramentaria.</title>
        <authorList>
            <person name="Patra A.K."/>
            <person name="Ho P.T."/>
            <person name="Jun S."/>
            <person name="Lee S.J."/>
            <person name="Kim Y."/>
            <person name="Won Y.J."/>
        </authorList>
    </citation>
    <scope>NUCLEOTIDE SEQUENCE [LARGE SCALE GENOMIC DNA]</scope>
    <source>
        <strain evidence="2">Wonlab-2016</strain>
    </source>
</reference>
<evidence type="ECO:0000256" key="1">
    <source>
        <dbReference type="SAM" id="Phobius"/>
    </source>
</evidence>
<dbReference type="EMBL" id="JACVVK020000066">
    <property type="protein sequence ID" value="KAK7496590.1"/>
    <property type="molecule type" value="Genomic_DNA"/>
</dbReference>
<feature type="transmembrane region" description="Helical" evidence="1">
    <location>
        <begin position="44"/>
        <end position="68"/>
    </location>
</feature>